<dbReference type="EMBL" id="CP032489">
    <property type="protein sequence ID" value="AYD49405.1"/>
    <property type="molecule type" value="Genomic_DNA"/>
</dbReference>
<dbReference type="GO" id="GO:0004553">
    <property type="term" value="F:hydrolase activity, hydrolyzing O-glycosyl compounds"/>
    <property type="evidence" value="ECO:0007669"/>
    <property type="project" value="InterPro"/>
</dbReference>
<dbReference type="SUPFAM" id="SSF49785">
    <property type="entry name" value="Galactose-binding domain-like"/>
    <property type="match status" value="1"/>
</dbReference>
<keyword evidence="4" id="KW-1185">Reference proteome</keyword>
<dbReference type="OrthoDB" id="9816001at2"/>
<dbReference type="InterPro" id="IPR008979">
    <property type="entry name" value="Galactose-bd-like_sf"/>
</dbReference>
<evidence type="ECO:0000313" key="3">
    <source>
        <dbReference type="EMBL" id="AYD49405.1"/>
    </source>
</evidence>
<dbReference type="Proteomes" id="UP000266118">
    <property type="component" value="Chromosome"/>
</dbReference>
<proteinExistence type="predicted"/>
<dbReference type="InterPro" id="IPR036514">
    <property type="entry name" value="SGNH_hydro_sf"/>
</dbReference>
<dbReference type="PANTHER" id="PTHR22901">
    <property type="entry name" value="SIALATE O-ACETYLESTERASE"/>
    <property type="match status" value="1"/>
</dbReference>
<dbReference type="InterPro" id="IPR039329">
    <property type="entry name" value="SIAE"/>
</dbReference>
<dbReference type="InterPro" id="IPR005181">
    <property type="entry name" value="SASA"/>
</dbReference>
<dbReference type="PANTHER" id="PTHR22901:SF0">
    <property type="entry name" value="SIALATE O-ACETYLESTERASE"/>
    <property type="match status" value="1"/>
</dbReference>
<dbReference type="KEGG" id="ark:D6B99_10640"/>
<dbReference type="Gene3D" id="2.60.120.260">
    <property type="entry name" value="Galactose-binding domain-like"/>
    <property type="match status" value="1"/>
</dbReference>
<dbReference type="Gene3D" id="3.40.50.1110">
    <property type="entry name" value="SGNH hydrolase"/>
    <property type="match status" value="1"/>
</dbReference>
<dbReference type="GO" id="GO:0005975">
    <property type="term" value="P:carbohydrate metabolic process"/>
    <property type="evidence" value="ECO:0007669"/>
    <property type="project" value="InterPro"/>
</dbReference>
<feature type="domain" description="Sialate O-acetylesterase" evidence="2">
    <location>
        <begin position="403"/>
        <end position="521"/>
    </location>
</feature>
<reference evidence="3 4" key="1">
    <citation type="submission" date="2018-09" db="EMBL/GenBank/DDBJ databases">
        <title>Arachidicoccus sp. nov., a bacterium isolated from soil.</title>
        <authorList>
            <person name="Weon H.-Y."/>
            <person name="Kwon S.-W."/>
            <person name="Lee S.A."/>
        </authorList>
    </citation>
    <scope>NUCLEOTIDE SEQUENCE [LARGE SCALE GENOMIC DNA]</scope>
    <source>
        <strain evidence="3 4">KIS59-12</strain>
    </source>
</reference>
<evidence type="ECO:0000256" key="1">
    <source>
        <dbReference type="ARBA" id="ARBA00022801"/>
    </source>
</evidence>
<dbReference type="SUPFAM" id="SSF52266">
    <property type="entry name" value="SGNH hydrolase"/>
    <property type="match status" value="1"/>
</dbReference>
<name>A0A386HU15_9BACT</name>
<dbReference type="Pfam" id="PF03629">
    <property type="entry name" value="SASA"/>
    <property type="match status" value="2"/>
</dbReference>
<dbReference type="Gene3D" id="2.60.40.10">
    <property type="entry name" value="Immunoglobulins"/>
    <property type="match status" value="1"/>
</dbReference>
<protein>
    <submittedName>
        <fullName evidence="3">Sialate O-acetylesterase</fullName>
    </submittedName>
</protein>
<dbReference type="AlphaFoldDB" id="A0A386HU15"/>
<evidence type="ECO:0000313" key="4">
    <source>
        <dbReference type="Proteomes" id="UP000266118"/>
    </source>
</evidence>
<gene>
    <name evidence="3" type="ORF">D6B99_10640</name>
</gene>
<dbReference type="GO" id="GO:0001681">
    <property type="term" value="F:sialate O-acetylesterase activity"/>
    <property type="evidence" value="ECO:0007669"/>
    <property type="project" value="InterPro"/>
</dbReference>
<feature type="domain" description="Sialate O-acetylesterase" evidence="2">
    <location>
        <begin position="94"/>
        <end position="215"/>
    </location>
</feature>
<evidence type="ECO:0000259" key="2">
    <source>
        <dbReference type="Pfam" id="PF03629"/>
    </source>
</evidence>
<keyword evidence="1" id="KW-0378">Hydrolase</keyword>
<sequence length="642" mass="72250">MAAFFVRSATAQIRLPSIVRDSMILQRDMKINIWGWASKGEKVSVKFNGERYKTKTADNGKWKLQLPAMNAGGPYTMEITGKNKITLHDILIGDVWFCSGQSNMVHQMALHSVRYSDEIAEAHYPEIRQFWIPTLTNLEHPLDTMPTSYWKSANPKDVLEFSAIAYFFAKKLYQKYHIPIGIINSSVGGTPIEAWISEKGFQDFPSILKRIEKNKDTAFLNSFNRGRFKGMSKMPRPVDKGLSGSTPWYSRSYVPKEWRQIGIPGFWEDQGLRNLNGVVWYRKEIEVPASMIGKPAKVFLGRIIDADALYINGQEVGKTTYQYPERRYPIPDNVLKPGKNLFVVRVTNNFGKGGFVPDKPYSLIAGQDTVDLKGYWQYKVGEVFAPMQGFGGGGFGFSAQNAPTALYNAMVAPLINYTIKGIAWYQGESNAGNPTNYEQLQKSLIRDWRHKWNEGNIPFLYVQLPGYGDYDYLPSASGWASLRAAQLQSLTLPNTAMAVAIDLGEWNDIHPDRKKPVGDRLALAAERIAYGENIVYSGPIYHSSNVEGNKIIVSFNHVGSGLIFKDSSYISHDSEEVEGEFSIAGADKKFVWAKAKIEGNQITVWSDQIKAPKYVRYAWADNPVNPNLYNKEGLPASPFETN</sequence>
<organism evidence="3 4">
    <name type="scientific">Arachidicoccus soli</name>
    <dbReference type="NCBI Taxonomy" id="2341117"/>
    <lineage>
        <taxon>Bacteria</taxon>
        <taxon>Pseudomonadati</taxon>
        <taxon>Bacteroidota</taxon>
        <taxon>Chitinophagia</taxon>
        <taxon>Chitinophagales</taxon>
        <taxon>Chitinophagaceae</taxon>
        <taxon>Arachidicoccus</taxon>
    </lineage>
</organism>
<dbReference type="InterPro" id="IPR013783">
    <property type="entry name" value="Ig-like_fold"/>
</dbReference>
<accession>A0A386HU15</accession>